<evidence type="ECO:0000256" key="2">
    <source>
        <dbReference type="ARBA" id="ARBA00006601"/>
    </source>
</evidence>
<evidence type="ECO:0000313" key="12">
    <source>
        <dbReference type="EMBL" id="QDY79891.1"/>
    </source>
</evidence>
<protein>
    <recommendedName>
        <fullName evidence="3 7">UDP-glucose 6-dehydrogenase</fullName>
        <ecNumber evidence="3 7">1.1.1.22</ecNumber>
    </recommendedName>
</protein>
<comment type="pathway">
    <text evidence="1">Nucleotide-sugar biosynthesis; UDP-alpha-D-glucuronate biosynthesis; UDP-alpha-D-glucuronate from UDP-alpha-D-glucose: step 1/1.</text>
</comment>
<dbReference type="OrthoDB" id="5193947at2"/>
<keyword evidence="4 7" id="KW-0560">Oxidoreductase</keyword>
<dbReference type="Gene3D" id="1.20.5.100">
    <property type="entry name" value="Cytochrome c1, transmembrane anchor, C-terminal"/>
    <property type="match status" value="1"/>
</dbReference>
<feature type="binding site" evidence="9">
    <location>
        <position position="208"/>
    </location>
    <ligand>
        <name>substrate</name>
    </ligand>
</feature>
<feature type="binding site" evidence="10">
    <location>
        <position position="156"/>
    </location>
    <ligand>
        <name>NAD(+)</name>
        <dbReference type="ChEBI" id="CHEBI:57540"/>
    </ligand>
</feature>
<dbReference type="SUPFAM" id="SSF48179">
    <property type="entry name" value="6-phosphogluconate dehydrogenase C-terminal domain-like"/>
    <property type="match status" value="1"/>
</dbReference>
<dbReference type="InterPro" id="IPR028357">
    <property type="entry name" value="UDPglc_DH_bac"/>
</dbReference>
<evidence type="ECO:0000256" key="7">
    <source>
        <dbReference type="PIRNR" id="PIRNR000124"/>
    </source>
</evidence>
<feature type="binding site" evidence="10">
    <location>
        <position position="267"/>
    </location>
    <ligand>
        <name>NAD(+)</name>
        <dbReference type="ChEBI" id="CHEBI:57540"/>
    </ligand>
</feature>
<feature type="binding site" evidence="10">
    <location>
        <position position="122"/>
    </location>
    <ligand>
        <name>NAD(+)</name>
        <dbReference type="ChEBI" id="CHEBI:57540"/>
    </ligand>
</feature>
<dbReference type="InterPro" id="IPR001732">
    <property type="entry name" value="UDP-Glc/GDP-Man_DH_N"/>
</dbReference>
<dbReference type="EC" id="1.1.1.22" evidence="3 7"/>
<proteinExistence type="inferred from homology"/>
<feature type="domain" description="UDP-glucose/GDP-mannose dehydrogenase C-terminal" evidence="11">
    <location>
        <begin position="321"/>
        <end position="422"/>
    </location>
</feature>
<dbReference type="Pfam" id="PF00984">
    <property type="entry name" value="UDPG_MGDP_dh"/>
    <property type="match status" value="1"/>
</dbReference>
<evidence type="ECO:0000256" key="10">
    <source>
        <dbReference type="PIRSR" id="PIRSR500134-3"/>
    </source>
</evidence>
<feature type="binding site" evidence="9">
    <location>
        <position position="328"/>
    </location>
    <ligand>
        <name>substrate</name>
    </ligand>
</feature>
<dbReference type="Gene3D" id="3.40.50.720">
    <property type="entry name" value="NAD(P)-binding Rossmann-like Domain"/>
    <property type="match status" value="2"/>
</dbReference>
<reference evidence="12 13" key="1">
    <citation type="submission" date="2019-07" db="EMBL/GenBank/DDBJ databases">
        <authorList>
            <person name="Zhu P."/>
        </authorList>
    </citation>
    <scope>NUCLEOTIDE SEQUENCE [LARGE SCALE GENOMIC DNA]</scope>
    <source>
        <strain evidence="12 13">SSL-25</strain>
    </source>
</reference>
<evidence type="ECO:0000256" key="1">
    <source>
        <dbReference type="ARBA" id="ARBA00004701"/>
    </source>
</evidence>
<keyword evidence="13" id="KW-1185">Reference proteome</keyword>
<feature type="binding site" evidence="10">
    <location>
        <position position="35"/>
    </location>
    <ligand>
        <name>NAD(+)</name>
        <dbReference type="ChEBI" id="CHEBI:57540"/>
    </ligand>
</feature>
<evidence type="ECO:0000259" key="11">
    <source>
        <dbReference type="SMART" id="SM00984"/>
    </source>
</evidence>
<evidence type="ECO:0000256" key="8">
    <source>
        <dbReference type="PIRSR" id="PIRSR500134-1"/>
    </source>
</evidence>
<comment type="similarity">
    <text evidence="2 7">Belongs to the UDP-glucose/GDP-mannose dehydrogenase family.</text>
</comment>
<accession>A0A5B8JJ09</accession>
<dbReference type="NCBIfam" id="TIGR03026">
    <property type="entry name" value="NDP-sugDHase"/>
    <property type="match status" value="1"/>
</dbReference>
<dbReference type="InterPro" id="IPR014026">
    <property type="entry name" value="UDP-Glc/GDP-Man_DH_dimer"/>
</dbReference>
<dbReference type="InterPro" id="IPR008927">
    <property type="entry name" value="6-PGluconate_DH-like_C_sf"/>
</dbReference>
<dbReference type="UniPathway" id="UPA00038">
    <property type="reaction ID" value="UER00491"/>
</dbReference>
<evidence type="ECO:0000256" key="9">
    <source>
        <dbReference type="PIRSR" id="PIRSR500134-2"/>
    </source>
</evidence>
<dbReference type="GO" id="GO:0000271">
    <property type="term" value="P:polysaccharide biosynthetic process"/>
    <property type="evidence" value="ECO:0007669"/>
    <property type="project" value="InterPro"/>
</dbReference>
<keyword evidence="5 7" id="KW-0520">NAD</keyword>
<dbReference type="PIRSF" id="PIRSF000124">
    <property type="entry name" value="UDPglc_GDPman_dh"/>
    <property type="match status" value="1"/>
</dbReference>
<feature type="binding site" evidence="10">
    <location>
        <position position="30"/>
    </location>
    <ligand>
        <name>NAD(+)</name>
        <dbReference type="ChEBI" id="CHEBI:57540"/>
    </ligand>
</feature>
<comment type="catalytic activity">
    <reaction evidence="6 7">
        <text>UDP-alpha-D-glucose + 2 NAD(+) + H2O = UDP-alpha-D-glucuronate + 2 NADH + 3 H(+)</text>
        <dbReference type="Rhea" id="RHEA:23596"/>
        <dbReference type="ChEBI" id="CHEBI:15377"/>
        <dbReference type="ChEBI" id="CHEBI:15378"/>
        <dbReference type="ChEBI" id="CHEBI:57540"/>
        <dbReference type="ChEBI" id="CHEBI:57945"/>
        <dbReference type="ChEBI" id="CHEBI:58052"/>
        <dbReference type="ChEBI" id="CHEBI:58885"/>
        <dbReference type="EC" id="1.1.1.22"/>
    </reaction>
</comment>
<dbReference type="PANTHER" id="PTHR43750">
    <property type="entry name" value="UDP-GLUCOSE 6-DEHYDROGENASE TUAD"/>
    <property type="match status" value="1"/>
</dbReference>
<dbReference type="GO" id="GO:0051287">
    <property type="term" value="F:NAD binding"/>
    <property type="evidence" value="ECO:0007669"/>
    <property type="project" value="InterPro"/>
</dbReference>
<dbReference type="InterPro" id="IPR017476">
    <property type="entry name" value="UDP-Glc/GDP-Man"/>
</dbReference>
<dbReference type="SUPFAM" id="SSF52413">
    <property type="entry name" value="UDP-glucose/GDP-mannose dehydrogenase C-terminal domain"/>
    <property type="match status" value="1"/>
</dbReference>
<dbReference type="Pfam" id="PF03720">
    <property type="entry name" value="UDPG_MGDP_dh_C"/>
    <property type="match status" value="1"/>
</dbReference>
<dbReference type="EMBL" id="CP042266">
    <property type="protein sequence ID" value="QDY79891.1"/>
    <property type="molecule type" value="Genomic_DNA"/>
</dbReference>
<dbReference type="SMART" id="SM00984">
    <property type="entry name" value="UDPG_MGDP_dh_C"/>
    <property type="match status" value="1"/>
</dbReference>
<feature type="binding site" evidence="10">
    <location>
        <position position="335"/>
    </location>
    <ligand>
        <name>NAD(+)</name>
        <dbReference type="ChEBI" id="CHEBI:57540"/>
    </ligand>
</feature>
<name>A0A5B8JJ09_9ACTN</name>
<dbReference type="GO" id="GO:0006065">
    <property type="term" value="P:UDP-glucuronate biosynthetic process"/>
    <property type="evidence" value="ECO:0007669"/>
    <property type="project" value="UniProtKB-UniPathway"/>
</dbReference>
<dbReference type="InterPro" id="IPR036220">
    <property type="entry name" value="UDP-Glc/GDP-Man_DH_C_sf"/>
</dbReference>
<feature type="active site" description="Nucleophile" evidence="8">
    <location>
        <position position="264"/>
    </location>
</feature>
<dbReference type="RefSeq" id="WP_146483179.1">
    <property type="nucleotide sequence ID" value="NZ_CP042266.1"/>
</dbReference>
<dbReference type="PIRSF" id="PIRSF500134">
    <property type="entry name" value="UDPglc_DH_bac"/>
    <property type="match status" value="1"/>
</dbReference>
<dbReference type="KEGG" id="sqz:FQU76_28890"/>
<evidence type="ECO:0000256" key="6">
    <source>
        <dbReference type="ARBA" id="ARBA00047473"/>
    </source>
</evidence>
<evidence type="ECO:0000313" key="13">
    <source>
        <dbReference type="Proteomes" id="UP000320580"/>
    </source>
</evidence>
<dbReference type="GO" id="GO:0003979">
    <property type="term" value="F:UDP-glucose 6-dehydrogenase activity"/>
    <property type="evidence" value="ECO:0007669"/>
    <property type="project" value="UniProtKB-EC"/>
</dbReference>
<dbReference type="PANTHER" id="PTHR43750:SF3">
    <property type="entry name" value="UDP-GLUCOSE 6-DEHYDROGENASE TUAD"/>
    <property type="match status" value="1"/>
</dbReference>
<feature type="binding site" evidence="9">
    <location>
        <begin position="153"/>
        <end position="156"/>
    </location>
    <ligand>
        <name>substrate</name>
    </ligand>
</feature>
<evidence type="ECO:0000256" key="4">
    <source>
        <dbReference type="ARBA" id="ARBA00023002"/>
    </source>
</evidence>
<dbReference type="Pfam" id="PF03721">
    <property type="entry name" value="UDPG_MGDP_dh_N"/>
    <property type="match status" value="1"/>
</dbReference>
<organism evidence="12 13">
    <name type="scientific">Streptomyces qinzhouensis</name>
    <dbReference type="NCBI Taxonomy" id="2599401"/>
    <lineage>
        <taxon>Bacteria</taxon>
        <taxon>Bacillati</taxon>
        <taxon>Actinomycetota</taxon>
        <taxon>Actinomycetes</taxon>
        <taxon>Kitasatosporales</taxon>
        <taxon>Streptomycetaceae</taxon>
        <taxon>Streptomyces</taxon>
    </lineage>
</organism>
<dbReference type="AlphaFoldDB" id="A0A5B8JJ09"/>
<evidence type="ECO:0000256" key="5">
    <source>
        <dbReference type="ARBA" id="ARBA00023027"/>
    </source>
</evidence>
<dbReference type="Proteomes" id="UP000320580">
    <property type="component" value="Chromosome"/>
</dbReference>
<feature type="binding site" evidence="10">
    <location>
        <position position="86"/>
    </location>
    <ligand>
        <name>NAD(+)</name>
        <dbReference type="ChEBI" id="CHEBI:57540"/>
    </ligand>
</feature>
<evidence type="ECO:0000256" key="3">
    <source>
        <dbReference type="ARBA" id="ARBA00012954"/>
    </source>
</evidence>
<dbReference type="InterPro" id="IPR036291">
    <property type="entry name" value="NAD(P)-bd_dom_sf"/>
</dbReference>
<gene>
    <name evidence="12" type="ORF">FQU76_28890</name>
</gene>
<dbReference type="InterPro" id="IPR014027">
    <property type="entry name" value="UDP-Glc/GDP-Man_DH_C"/>
</dbReference>
<sequence>MRLSVIGCGHLGIPHAAAMAELGHEVIGVDVDQTKVDRLNAGECPIYETGLPELLARHTKGGRLRFTTDIREAAAFAELHFIGVGTPIDSDGRSYDTAQVFGAIRRLAPHLDQACTIVGKSTVSVGTCAKVTALAQRLAPAGDGVDLAWNPEFLREGHAVEDTLRPDRIIAGLTTAAAEKAIRSVYAEILDAGVPLFVTDPATAELAKGAANSFLALKISYINAVADMCDAAGGDIGQIVEILGIDPRIGAGGMRPGIGYGGGCLPKDVRAFTASARRLGSGHAAALLRAAEVINENRVGVAMALITRALGDRPLAGARVNVWGAAFKPGTNDVRESPALALAHTLQHAGATVTVHDPQAVATAAARNPELDYTDDLAVSVDGAELVVLATEWPEYRHADPEALAPRPTTALLVDCRTTLDPEPWRTAGWTVHQLGRPAEDYRTAP</sequence>
<dbReference type="SUPFAM" id="SSF51735">
    <property type="entry name" value="NAD(P)-binding Rossmann-fold domains"/>
    <property type="match status" value="1"/>
</dbReference>
<feature type="binding site" evidence="9">
    <location>
        <position position="261"/>
    </location>
    <ligand>
        <name>substrate</name>
    </ligand>
</feature>